<dbReference type="RefSeq" id="XP_011291048.1">
    <property type="nucleotide sequence ID" value="XM_011292746.2"/>
</dbReference>
<dbReference type="InterPro" id="IPR006578">
    <property type="entry name" value="MADF-dom"/>
</dbReference>
<reference evidence="5 6" key="2">
    <citation type="submission" date="2025-04" db="UniProtKB">
        <authorList>
            <consortium name="RefSeq"/>
        </authorList>
    </citation>
    <scope>IDENTIFICATION</scope>
    <source>
        <strain evidence="5 6">Aabys</strain>
    </source>
</reference>
<sequence>MDCIVLDDEDEIMPAAAAASSSKSGDKEKAAQTFEKRLIRQVRKHRILYDNKHKLFSNVAKKDIVWQEIAKKLKSDVDTCKTTWIELRYNYQSYVRRLRKYFINGVKKSSGTRPTMEFDSDLIYLFRFIENRKYCDIPYDIPEPVRKPEIQQHKIDDDLILIEQPVELIVIDEDDDAKQTEKSFKVTEEMRKLIAEIKKYPELYDTTRYDYNDYSRKSLLWNSIAVQVGDKATKLMKCWILMMTRYEWEISKTPQGTDVAKCQTQLQKEMEFFEPYILTNPETVYKHSYYLKKCWCEPMDYFKDIYNFILRLKKMPDVVYITDTQLKDPEKTKQFFTLWGDVAKMKGNSPGECETTWLIMRLFYWELMNMRQHSYQLTDKWYFEVIITELYDMAKESPLAKQTIQNKRQELQKQGSQKQKNTQKTGTANAHAISIPAPQPAQNEPAPLPKITSAISLAPQILTTNGVSSSLQIRPIGTPITSNAMSTILPPKPATVLNGSLIPGHSIQFSYTLPENTQVSAINKASVVTTTSNTGQNGKPSIRTAMQAVAAANGPKQMSSSGGQVNMAPMVCINTTIKSTNVGAVNNYKSATIPSGTNITNANPKPIASSTVPAANTSSSIPTAASATGELPKISNAVSLLNPNEILIELIASPTGNLLVVHGPPLSEKYHLTMPTVAKFIREVLAIPQLHNTKALNQANLLNTYWEYIAKQFMLPTHICKACWNFLLENFNHFPQIAPLKELMKPFTTTLPVWTESTKLFDRFAKQAAASGWLEYSSQLPEVVECIGTYPVLYKDVSKNASNTVSTSATDMEALCVFRTLSLRFPKISNISGIWTELKNVFCKYMTDIEFGVVSKWHINWWRVLARMKFFVEARYSTNEPFYYIVSNKMLEEIDRCAMIEMKARYGKKDAIKTEEKPSTSKAVLGTLQINDIPKKDVEMVTLLTAIEKFPIIYGKGDCLQKLEAWESVAKDLQMDVSDCLLSFRRAAQKYCIYKKQDTLNRCPLNMKYYKRFDNIFRNVKIPNRRKINIKTPSELNQSLDDEKTNNSSDFVFPERYISDINMSSCDSDLVVKNWIYAFGNLSPTATDETCAKLKTILTKYIPKTKTKAK</sequence>
<dbReference type="InterPro" id="IPR039353">
    <property type="entry name" value="TF_Adf1"/>
</dbReference>
<dbReference type="EnsemblMetazoa" id="MDOA010122-RB">
    <property type="protein sequence ID" value="MDOA010122-PB"/>
    <property type="gene ID" value="MDOA010122"/>
</dbReference>
<dbReference type="GO" id="GO:0005667">
    <property type="term" value="C:transcription regulator complex"/>
    <property type="evidence" value="ECO:0007669"/>
    <property type="project" value="TreeGrafter"/>
</dbReference>
<dbReference type="VEuPathDB" id="VectorBase:MDOA010122"/>
<dbReference type="VEuPathDB" id="VectorBase:MDOMA2_000459"/>
<organism evidence="3">
    <name type="scientific">Musca domestica</name>
    <name type="common">House fly</name>
    <dbReference type="NCBI Taxonomy" id="7370"/>
    <lineage>
        <taxon>Eukaryota</taxon>
        <taxon>Metazoa</taxon>
        <taxon>Ecdysozoa</taxon>
        <taxon>Arthropoda</taxon>
        <taxon>Hexapoda</taxon>
        <taxon>Insecta</taxon>
        <taxon>Pterygota</taxon>
        <taxon>Neoptera</taxon>
        <taxon>Endopterygota</taxon>
        <taxon>Diptera</taxon>
        <taxon>Brachycera</taxon>
        <taxon>Muscomorpha</taxon>
        <taxon>Muscoidea</taxon>
        <taxon>Muscidae</taxon>
        <taxon>Musca</taxon>
    </lineage>
</organism>
<dbReference type="PANTHER" id="PTHR12243:SF67">
    <property type="entry name" value="COREPRESSOR OF PANGOLIN, ISOFORM A-RELATED"/>
    <property type="match status" value="1"/>
</dbReference>
<dbReference type="eggNOG" id="ENOG502T9TQ">
    <property type="taxonomic scope" value="Eukaryota"/>
</dbReference>
<keyword evidence="4" id="KW-1185">Reference proteome</keyword>
<evidence type="ECO:0000256" key="1">
    <source>
        <dbReference type="SAM" id="MobiDB-lite"/>
    </source>
</evidence>
<dbReference type="STRING" id="7370.A0A1I8N002"/>
<dbReference type="GO" id="GO:0006357">
    <property type="term" value="P:regulation of transcription by RNA polymerase II"/>
    <property type="evidence" value="ECO:0007669"/>
    <property type="project" value="TreeGrafter"/>
</dbReference>
<evidence type="ECO:0000259" key="2">
    <source>
        <dbReference type="PROSITE" id="PS51029"/>
    </source>
</evidence>
<reference evidence="3" key="1">
    <citation type="submission" date="2020-05" db="UniProtKB">
        <authorList>
            <consortium name="EnsemblMetazoa"/>
        </authorList>
    </citation>
    <scope>IDENTIFICATION</scope>
    <source>
        <strain evidence="3">Aabys</strain>
    </source>
</reference>
<feature type="domain" description="MADF" evidence="2">
    <location>
        <begin position="37"/>
        <end position="124"/>
    </location>
</feature>
<dbReference type="OrthoDB" id="8062432at2759"/>
<dbReference type="Pfam" id="PF10545">
    <property type="entry name" value="MADF_DNA_bdg"/>
    <property type="match status" value="2"/>
</dbReference>
<dbReference type="Proteomes" id="UP001652621">
    <property type="component" value="Unplaced"/>
</dbReference>
<feature type="compositionally biased region" description="Polar residues" evidence="1">
    <location>
        <begin position="404"/>
        <end position="428"/>
    </location>
</feature>
<dbReference type="SMART" id="SM00595">
    <property type="entry name" value="MADF"/>
    <property type="match status" value="2"/>
</dbReference>
<evidence type="ECO:0000313" key="3">
    <source>
        <dbReference type="EnsemblMetazoa" id="MDOA010122-PB"/>
    </source>
</evidence>
<dbReference type="PROSITE" id="PS51029">
    <property type="entry name" value="MADF"/>
    <property type="match status" value="2"/>
</dbReference>
<dbReference type="RefSeq" id="XP_011291047.1">
    <property type="nucleotide sequence ID" value="XM_011292745.2"/>
</dbReference>
<dbReference type="EnsemblMetazoa" id="MDOA010122-RC">
    <property type="protein sequence ID" value="MDOA010122-PC"/>
    <property type="gene ID" value="MDOA010122"/>
</dbReference>
<proteinExistence type="predicted"/>
<dbReference type="KEGG" id="mde:101894856"/>
<accession>A0A1I8N002</accession>
<dbReference type="GO" id="GO:0005634">
    <property type="term" value="C:nucleus"/>
    <property type="evidence" value="ECO:0007669"/>
    <property type="project" value="TreeGrafter"/>
</dbReference>
<evidence type="ECO:0000313" key="4">
    <source>
        <dbReference type="Proteomes" id="UP001652621"/>
    </source>
</evidence>
<feature type="region of interest" description="Disordered" evidence="1">
    <location>
        <begin position="404"/>
        <end position="429"/>
    </location>
</feature>
<dbReference type="PANTHER" id="PTHR12243">
    <property type="entry name" value="MADF DOMAIN TRANSCRIPTION FACTOR"/>
    <property type="match status" value="1"/>
</dbReference>
<protein>
    <submittedName>
        <fullName evidence="5 6">Uncharacterized protein LOC101894856</fullName>
    </submittedName>
</protein>
<evidence type="ECO:0000313" key="6">
    <source>
        <dbReference type="RefSeq" id="XP_011291048.1"/>
    </source>
</evidence>
<gene>
    <name evidence="3" type="primary">101894856</name>
    <name evidence="5 6" type="synonym">LOC101894856</name>
</gene>
<evidence type="ECO:0000313" key="5">
    <source>
        <dbReference type="RefSeq" id="XP_011291047.1"/>
    </source>
</evidence>
<name>A0A1I8N002_MUSDO</name>
<dbReference type="AlphaFoldDB" id="A0A1I8N002"/>
<feature type="domain" description="MADF" evidence="2">
    <location>
        <begin position="192"/>
        <end position="278"/>
    </location>
</feature>